<dbReference type="AlphaFoldDB" id="A0A8K0X8P1"/>
<dbReference type="OrthoDB" id="3936150at2759"/>
<evidence type="ECO:0000256" key="1">
    <source>
        <dbReference type="ARBA" id="ARBA00004141"/>
    </source>
</evidence>
<dbReference type="PROSITE" id="PS50850">
    <property type="entry name" value="MFS"/>
    <property type="match status" value="1"/>
</dbReference>
<feature type="transmembrane region" description="Helical" evidence="6">
    <location>
        <begin position="465"/>
        <end position="486"/>
    </location>
</feature>
<organism evidence="8 9">
    <name type="scientific">Plectosphaerella cucumerina</name>
    <dbReference type="NCBI Taxonomy" id="40658"/>
    <lineage>
        <taxon>Eukaryota</taxon>
        <taxon>Fungi</taxon>
        <taxon>Dikarya</taxon>
        <taxon>Ascomycota</taxon>
        <taxon>Pezizomycotina</taxon>
        <taxon>Sordariomycetes</taxon>
        <taxon>Hypocreomycetidae</taxon>
        <taxon>Glomerellales</taxon>
        <taxon>Plectosphaerellaceae</taxon>
        <taxon>Plectosphaerella</taxon>
    </lineage>
</organism>
<sequence>MLDVIDDGKRPEPPNTPDRHLEDEVLPRLSEERHQNSTDLQRDPEKLDTPGLFDQEDAAEPGGRAVSRASSARSRPRVVIPRSKQRGLLARFTVIPELEDPYTYTNRTKWCITAVVAVAGGVGPLGSGIFYPALDQMAKEFNTKPVTINLTVALYMLAMGIFPLWWSSFSESFGRRNIYLTSFSLFVLFATLSAVSSSVPMLVVMRFLTGGSSASVQAVGAGTIADVWEIRERGRAMSIFYLGPLMGPLVGPILGGILSQAFGWQATMWALVIYGGVLFVFLVFCLPETLARRTPAPSTTTQGATDGPPGLTRTKTTESVKKHTKKAASFFKQFFVDPLSVLLYLRFPPVLLTVFYAAITFGVLFALNISLQSAYSSAPYNYSQLIVGLLYIPSSVGYIVTSLFGGKWLDRIMIRAAEKAGRYDENGKLVLLPEDRMRENAWIAGTVYPASLLLYGWTIQYGTFWVVPLIGTFFFGVASMMVFAAATTMLTEFMPKRSSGGVAVNNLVRNILSCLGTIAAQPAISAIGHGWLLTILGLFTWISGYICIYVLRKKSAAWRVSMDKALNG</sequence>
<evidence type="ECO:0000313" key="9">
    <source>
        <dbReference type="Proteomes" id="UP000813385"/>
    </source>
</evidence>
<feature type="domain" description="Major facilitator superfamily (MFS) profile" evidence="7">
    <location>
        <begin position="112"/>
        <end position="555"/>
    </location>
</feature>
<evidence type="ECO:0000256" key="2">
    <source>
        <dbReference type="ARBA" id="ARBA00022692"/>
    </source>
</evidence>
<evidence type="ECO:0000256" key="4">
    <source>
        <dbReference type="ARBA" id="ARBA00023136"/>
    </source>
</evidence>
<feature type="transmembrane region" description="Helical" evidence="6">
    <location>
        <begin position="146"/>
        <end position="166"/>
    </location>
</feature>
<feature type="transmembrane region" description="Helical" evidence="6">
    <location>
        <begin position="240"/>
        <end position="262"/>
    </location>
</feature>
<dbReference type="InterPro" id="IPR020846">
    <property type="entry name" value="MFS_dom"/>
</dbReference>
<evidence type="ECO:0000259" key="7">
    <source>
        <dbReference type="PROSITE" id="PS50850"/>
    </source>
</evidence>
<keyword evidence="3 6" id="KW-1133">Transmembrane helix</keyword>
<dbReference type="Gene3D" id="1.20.1720.10">
    <property type="entry name" value="Multidrug resistance protein D"/>
    <property type="match status" value="1"/>
</dbReference>
<feature type="transmembrane region" description="Helical" evidence="6">
    <location>
        <begin position="507"/>
        <end position="524"/>
    </location>
</feature>
<gene>
    <name evidence="8" type="ORF">B0T11DRAFT_271645</name>
</gene>
<dbReference type="Proteomes" id="UP000813385">
    <property type="component" value="Unassembled WGS sequence"/>
</dbReference>
<keyword evidence="9" id="KW-1185">Reference proteome</keyword>
<protein>
    <submittedName>
        <fullName evidence="8">Multidrug transporter of the major facilitator superfamily</fullName>
    </submittedName>
</protein>
<dbReference type="Pfam" id="PF07690">
    <property type="entry name" value="MFS_1"/>
    <property type="match status" value="1"/>
</dbReference>
<dbReference type="PANTHER" id="PTHR23502">
    <property type="entry name" value="MAJOR FACILITATOR SUPERFAMILY"/>
    <property type="match status" value="1"/>
</dbReference>
<comment type="caution">
    <text evidence="8">The sequence shown here is derived from an EMBL/GenBank/DDBJ whole genome shotgun (WGS) entry which is preliminary data.</text>
</comment>
<feature type="transmembrane region" description="Helical" evidence="6">
    <location>
        <begin position="530"/>
        <end position="551"/>
    </location>
</feature>
<evidence type="ECO:0000256" key="6">
    <source>
        <dbReference type="SAM" id="Phobius"/>
    </source>
</evidence>
<keyword evidence="4 6" id="KW-0472">Membrane</keyword>
<feature type="transmembrane region" description="Helical" evidence="6">
    <location>
        <begin position="350"/>
        <end position="370"/>
    </location>
</feature>
<dbReference type="InterPro" id="IPR036259">
    <property type="entry name" value="MFS_trans_sf"/>
</dbReference>
<feature type="transmembrane region" description="Helical" evidence="6">
    <location>
        <begin position="441"/>
        <end position="459"/>
    </location>
</feature>
<feature type="transmembrane region" description="Helical" evidence="6">
    <location>
        <begin position="178"/>
        <end position="195"/>
    </location>
</feature>
<dbReference type="GO" id="GO:0005886">
    <property type="term" value="C:plasma membrane"/>
    <property type="evidence" value="ECO:0007669"/>
    <property type="project" value="TreeGrafter"/>
</dbReference>
<name>A0A8K0X8P1_9PEZI</name>
<dbReference type="PANTHER" id="PTHR23502:SF5">
    <property type="entry name" value="QUINIDINE RESISTANCE PROTEIN 3"/>
    <property type="match status" value="1"/>
</dbReference>
<dbReference type="GO" id="GO:0015203">
    <property type="term" value="F:polyamine transmembrane transporter activity"/>
    <property type="evidence" value="ECO:0007669"/>
    <property type="project" value="TreeGrafter"/>
</dbReference>
<evidence type="ECO:0000256" key="3">
    <source>
        <dbReference type="ARBA" id="ARBA00022989"/>
    </source>
</evidence>
<evidence type="ECO:0000313" key="8">
    <source>
        <dbReference type="EMBL" id="KAH7376126.1"/>
    </source>
</evidence>
<comment type="subcellular location">
    <subcellularLocation>
        <location evidence="1">Membrane</location>
        <topology evidence="1">Multi-pass membrane protein</topology>
    </subcellularLocation>
</comment>
<feature type="compositionally biased region" description="Low complexity" evidence="5">
    <location>
        <begin position="64"/>
        <end position="77"/>
    </location>
</feature>
<feature type="region of interest" description="Disordered" evidence="5">
    <location>
        <begin position="294"/>
        <end position="317"/>
    </location>
</feature>
<feature type="transmembrane region" description="Helical" evidence="6">
    <location>
        <begin position="110"/>
        <end position="134"/>
    </location>
</feature>
<dbReference type="SUPFAM" id="SSF103473">
    <property type="entry name" value="MFS general substrate transporter"/>
    <property type="match status" value="1"/>
</dbReference>
<reference evidence="8" key="1">
    <citation type="journal article" date="2021" name="Nat. Commun.">
        <title>Genetic determinants of endophytism in the Arabidopsis root mycobiome.</title>
        <authorList>
            <person name="Mesny F."/>
            <person name="Miyauchi S."/>
            <person name="Thiergart T."/>
            <person name="Pickel B."/>
            <person name="Atanasova L."/>
            <person name="Karlsson M."/>
            <person name="Huettel B."/>
            <person name="Barry K.W."/>
            <person name="Haridas S."/>
            <person name="Chen C."/>
            <person name="Bauer D."/>
            <person name="Andreopoulos W."/>
            <person name="Pangilinan J."/>
            <person name="LaButti K."/>
            <person name="Riley R."/>
            <person name="Lipzen A."/>
            <person name="Clum A."/>
            <person name="Drula E."/>
            <person name="Henrissat B."/>
            <person name="Kohler A."/>
            <person name="Grigoriev I.V."/>
            <person name="Martin F.M."/>
            <person name="Hacquard S."/>
        </authorList>
    </citation>
    <scope>NUCLEOTIDE SEQUENCE</scope>
    <source>
        <strain evidence="8">MPI-CAGE-AT-0016</strain>
    </source>
</reference>
<evidence type="ECO:0000256" key="5">
    <source>
        <dbReference type="SAM" id="MobiDB-lite"/>
    </source>
</evidence>
<keyword evidence="2 6" id="KW-0812">Transmembrane</keyword>
<feature type="transmembrane region" description="Helical" evidence="6">
    <location>
        <begin position="207"/>
        <end position="228"/>
    </location>
</feature>
<dbReference type="Gene3D" id="1.20.1250.20">
    <property type="entry name" value="MFS general substrate transporter like domains"/>
    <property type="match status" value="1"/>
</dbReference>
<dbReference type="CDD" id="cd17323">
    <property type="entry name" value="MFS_Tpo1_MDR_like"/>
    <property type="match status" value="1"/>
</dbReference>
<dbReference type="InterPro" id="IPR011701">
    <property type="entry name" value="MFS"/>
</dbReference>
<accession>A0A8K0X8P1</accession>
<feature type="compositionally biased region" description="Basic and acidic residues" evidence="5">
    <location>
        <begin position="1"/>
        <end position="48"/>
    </location>
</feature>
<feature type="transmembrane region" description="Helical" evidence="6">
    <location>
        <begin position="268"/>
        <end position="286"/>
    </location>
</feature>
<dbReference type="EMBL" id="JAGPXD010000001">
    <property type="protein sequence ID" value="KAH7376126.1"/>
    <property type="molecule type" value="Genomic_DNA"/>
</dbReference>
<feature type="transmembrane region" description="Helical" evidence="6">
    <location>
        <begin position="382"/>
        <end position="405"/>
    </location>
</feature>
<proteinExistence type="predicted"/>
<feature type="region of interest" description="Disordered" evidence="5">
    <location>
        <begin position="1"/>
        <end position="77"/>
    </location>
</feature>
<dbReference type="GO" id="GO:0010509">
    <property type="term" value="P:intracellular polyamine homeostasis"/>
    <property type="evidence" value="ECO:0007669"/>
    <property type="project" value="TreeGrafter"/>
</dbReference>